<feature type="binding site" evidence="6">
    <location>
        <position position="221"/>
    </location>
    <ligand>
        <name>FAD</name>
        <dbReference type="ChEBI" id="CHEBI:57692"/>
    </ligand>
</feature>
<feature type="domain" description="Glucose-methanol-choline oxidoreductase N-terminal" evidence="9">
    <location>
        <begin position="256"/>
        <end position="270"/>
    </location>
</feature>
<evidence type="ECO:0000313" key="10">
    <source>
        <dbReference type="EMBL" id="KGE67602.1"/>
    </source>
</evidence>
<reference evidence="10 11" key="1">
    <citation type="journal article" date="2013" name="Genome Announc.">
        <title>Draft Genome Sequence of Pseudomonas fluorescens LMG 5329, a White Line-Inducing Principle-Producing Bioindicator for the Mushroom Pathogen Pseudomonas tolaasii.</title>
        <authorList>
            <person name="Ghequire M.G."/>
            <person name="Rokni-Zadeh H."/>
            <person name="Zarrineh P."/>
            <person name="De Mot R."/>
        </authorList>
    </citation>
    <scope>NUCLEOTIDE SEQUENCE [LARGE SCALE GENOMIC DNA]</scope>
    <source>
        <strain evidence="10 11">LMG 5329</strain>
    </source>
</reference>
<dbReference type="PIRSF" id="PIRSF000137">
    <property type="entry name" value="Alcohol_oxidase"/>
    <property type="match status" value="1"/>
</dbReference>
<dbReference type="Gene3D" id="3.30.560.10">
    <property type="entry name" value="Glucose Oxidase, domain 3"/>
    <property type="match status" value="1"/>
</dbReference>
<keyword evidence="5" id="KW-0560">Oxidoreductase</keyword>
<proteinExistence type="inferred from homology"/>
<dbReference type="Proteomes" id="UP000030060">
    <property type="component" value="Unassembled WGS sequence"/>
</dbReference>
<evidence type="ECO:0000256" key="2">
    <source>
        <dbReference type="ARBA" id="ARBA00010790"/>
    </source>
</evidence>
<feature type="domain" description="Glucose-methanol-choline oxidoreductase N-terminal" evidence="8">
    <location>
        <begin position="83"/>
        <end position="106"/>
    </location>
</feature>
<dbReference type="PROSITE" id="PS00624">
    <property type="entry name" value="GMC_OXRED_2"/>
    <property type="match status" value="1"/>
</dbReference>
<evidence type="ECO:0000259" key="9">
    <source>
        <dbReference type="PROSITE" id="PS00624"/>
    </source>
</evidence>
<evidence type="ECO:0000256" key="1">
    <source>
        <dbReference type="ARBA" id="ARBA00001974"/>
    </source>
</evidence>
<dbReference type="InterPro" id="IPR007867">
    <property type="entry name" value="GMC_OxRtase_C"/>
</dbReference>
<dbReference type="PANTHER" id="PTHR11552">
    <property type="entry name" value="GLUCOSE-METHANOL-CHOLINE GMC OXIDOREDUCTASE"/>
    <property type="match status" value="1"/>
</dbReference>
<dbReference type="InterPro" id="IPR012132">
    <property type="entry name" value="GMC_OxRdtase"/>
</dbReference>
<evidence type="ECO:0000256" key="4">
    <source>
        <dbReference type="ARBA" id="ARBA00022827"/>
    </source>
</evidence>
<comment type="cofactor">
    <cofactor evidence="1 6">
        <name>FAD</name>
        <dbReference type="ChEBI" id="CHEBI:57692"/>
    </cofactor>
</comment>
<evidence type="ECO:0000259" key="8">
    <source>
        <dbReference type="PROSITE" id="PS00623"/>
    </source>
</evidence>
<dbReference type="InterPro" id="IPR036188">
    <property type="entry name" value="FAD/NAD-bd_sf"/>
</dbReference>
<evidence type="ECO:0000256" key="6">
    <source>
        <dbReference type="PIRSR" id="PIRSR000137-2"/>
    </source>
</evidence>
<dbReference type="SUPFAM" id="SSF54373">
    <property type="entry name" value="FAD-linked reductases, C-terminal domain"/>
    <property type="match status" value="1"/>
</dbReference>
<dbReference type="OrthoDB" id="9785276at2"/>
<dbReference type="Pfam" id="PF00732">
    <property type="entry name" value="GMC_oxred_N"/>
    <property type="match status" value="1"/>
</dbReference>
<dbReference type="Pfam" id="PF05199">
    <property type="entry name" value="GMC_oxred_C"/>
    <property type="match status" value="1"/>
</dbReference>
<name>A0A0A1Z4B7_PSEFL</name>
<evidence type="ECO:0000313" key="11">
    <source>
        <dbReference type="Proteomes" id="UP000030060"/>
    </source>
</evidence>
<comment type="caution">
    <text evidence="10">The sequence shown here is derived from an EMBL/GenBank/DDBJ whole genome shotgun (WGS) entry which is preliminary data.</text>
</comment>
<dbReference type="PROSITE" id="PS51257">
    <property type="entry name" value="PROKAR_LIPOPROTEIN"/>
    <property type="match status" value="1"/>
</dbReference>
<dbReference type="GO" id="GO:0016614">
    <property type="term" value="F:oxidoreductase activity, acting on CH-OH group of donors"/>
    <property type="evidence" value="ECO:0007669"/>
    <property type="project" value="InterPro"/>
</dbReference>
<dbReference type="Gene3D" id="3.50.50.60">
    <property type="entry name" value="FAD/NAD(P)-binding domain"/>
    <property type="match status" value="1"/>
</dbReference>
<dbReference type="AlphaFoldDB" id="A0A0A1Z4B7"/>
<feature type="binding site" evidence="6">
    <location>
        <position position="85"/>
    </location>
    <ligand>
        <name>FAD</name>
        <dbReference type="ChEBI" id="CHEBI:57692"/>
    </ligand>
</feature>
<evidence type="ECO:0000256" key="5">
    <source>
        <dbReference type="ARBA" id="ARBA00023002"/>
    </source>
</evidence>
<accession>A0A0A1Z4B7</accession>
<organism evidence="10 11">
    <name type="scientific">Pseudomonas fluorescens LMG 5329</name>
    <dbReference type="NCBI Taxonomy" id="1324332"/>
    <lineage>
        <taxon>Bacteria</taxon>
        <taxon>Pseudomonadati</taxon>
        <taxon>Pseudomonadota</taxon>
        <taxon>Gammaproteobacteria</taxon>
        <taxon>Pseudomonadales</taxon>
        <taxon>Pseudomonadaceae</taxon>
        <taxon>Pseudomonas</taxon>
    </lineage>
</organism>
<keyword evidence="3 7" id="KW-0285">Flavoprotein</keyword>
<evidence type="ECO:0000256" key="3">
    <source>
        <dbReference type="ARBA" id="ARBA00022630"/>
    </source>
</evidence>
<evidence type="ECO:0000256" key="7">
    <source>
        <dbReference type="RuleBase" id="RU003968"/>
    </source>
</evidence>
<protein>
    <submittedName>
        <fullName evidence="10">Glucose-methanol-choline oxidoreductase</fullName>
    </submittedName>
</protein>
<dbReference type="PROSITE" id="PS00623">
    <property type="entry name" value="GMC_OXRED_1"/>
    <property type="match status" value="1"/>
</dbReference>
<sequence>MKDSFDFIVVGAGSSGCVTVNRLVLEHGARVLLLEAGPSNNNQIIKMPAGTLKMIYGKTPFVKRIRSMPQPSLGGRAIDVAQGNVVGGGSSVNVMLYARGSRLDYDLWDKATGGAGWGWDDLIPYFRRQEGNQRLQNEAHGSEGPLKVSDAPYLIEADSLFLRTMQNLNIPYTDDFNSGNLHGVGLTQSTVYRGRRCSSADAFLSPILNDPRLTLVTSARVNRILFEGTRAVGVEYVVDDITHQASTTGEVILTAGAFVSPQLLMLSGIGPCKHLEEHGIKTLVDSPGVGQNLQDHHVAILSATTKRPIGYFGEDTGLKALKNAIQYFAFKNSGPIGSTGSETMAFVNLDDPEADPDIQIYCIGAMWPTVKRGPTDAVTLMANLVKPLSRGTVKLRSANPADHPEVDLRWLSDPSDRRRMLQSLKYLREIVATAPFSSVIDEIFSPVNQIQSDEALLDYIHQTTESNYHPVGTCRMGQEDDPMSVLTPDLKVKGVQNVRVFDCSMMPIIISANTNATAMAVAEKGVDHMMGKISLRTPGRQTSVSTAESTRS</sequence>
<comment type="similarity">
    <text evidence="2 7">Belongs to the GMC oxidoreductase family.</text>
</comment>
<keyword evidence="4 6" id="KW-0274">FAD</keyword>
<dbReference type="EMBL" id="ASGY01000086">
    <property type="protein sequence ID" value="KGE67602.1"/>
    <property type="molecule type" value="Genomic_DNA"/>
</dbReference>
<dbReference type="GO" id="GO:0050660">
    <property type="term" value="F:flavin adenine dinucleotide binding"/>
    <property type="evidence" value="ECO:0007669"/>
    <property type="project" value="InterPro"/>
</dbReference>
<dbReference type="SUPFAM" id="SSF51905">
    <property type="entry name" value="FAD/NAD(P)-binding domain"/>
    <property type="match status" value="1"/>
</dbReference>
<dbReference type="InterPro" id="IPR000172">
    <property type="entry name" value="GMC_OxRdtase_N"/>
</dbReference>
<gene>
    <name evidence="10" type="ORF">K814_0112580</name>
</gene>
<dbReference type="RefSeq" id="WP_016978831.1">
    <property type="nucleotide sequence ID" value="NZ_ASGY01000086.1"/>
</dbReference>
<dbReference type="PANTHER" id="PTHR11552:SF147">
    <property type="entry name" value="CHOLINE DEHYDROGENASE, MITOCHONDRIAL"/>
    <property type="match status" value="1"/>
</dbReference>